<dbReference type="Gene3D" id="1.10.10.10">
    <property type="entry name" value="Winged helix-like DNA-binding domain superfamily/Winged helix DNA-binding domain"/>
    <property type="match status" value="1"/>
</dbReference>
<dbReference type="InterPro" id="IPR013249">
    <property type="entry name" value="RNA_pol_sigma70_r4_t2"/>
</dbReference>
<sequence>MQFFSDKEATTRQFFYSSLTDEELLTLVSKDKSAEKEFYHRYRYRILRWIAPFHFWDKDDLFQEALIALYEAMKTYDPDRHTGFKTYANTCIRNRIVSYMRKFSTMVDYVDPEVMSEIPGEGSLKGVEEKLFFEEFLHTLSSLEQKILVKRFIERKSYVDIAAELAISPKKVDNILYKIRHELEKYQKQEDDHEA</sequence>
<dbReference type="InterPro" id="IPR036388">
    <property type="entry name" value="WH-like_DNA-bd_sf"/>
</dbReference>
<organism evidence="7 8">
    <name type="scientific">Thermospira aquatica</name>
    <dbReference type="NCBI Taxonomy" id="2828656"/>
    <lineage>
        <taxon>Bacteria</taxon>
        <taxon>Pseudomonadati</taxon>
        <taxon>Spirochaetota</taxon>
        <taxon>Spirochaetia</taxon>
        <taxon>Brevinematales</taxon>
        <taxon>Thermospiraceae</taxon>
        <taxon>Thermospira</taxon>
    </lineage>
</organism>
<dbReference type="GO" id="GO:0016987">
    <property type="term" value="F:sigma factor activity"/>
    <property type="evidence" value="ECO:0007669"/>
    <property type="project" value="UniProtKB-KW"/>
</dbReference>
<dbReference type="Pfam" id="PF08281">
    <property type="entry name" value="Sigma70_r4_2"/>
    <property type="match status" value="1"/>
</dbReference>
<dbReference type="InterPro" id="IPR014284">
    <property type="entry name" value="RNA_pol_sigma-70_dom"/>
</dbReference>
<evidence type="ECO:0000313" key="8">
    <source>
        <dbReference type="Proteomes" id="UP001056539"/>
    </source>
</evidence>
<evidence type="ECO:0000313" key="7">
    <source>
        <dbReference type="EMBL" id="URA09702.1"/>
    </source>
</evidence>
<dbReference type="PANTHER" id="PTHR30385">
    <property type="entry name" value="SIGMA FACTOR F FLAGELLAR"/>
    <property type="match status" value="1"/>
</dbReference>
<dbReference type="GO" id="GO:0003677">
    <property type="term" value="F:DNA binding"/>
    <property type="evidence" value="ECO:0007669"/>
    <property type="project" value="UniProtKB-KW"/>
</dbReference>
<accession>A0AAX3BBP3</accession>
<evidence type="ECO:0000259" key="5">
    <source>
        <dbReference type="Pfam" id="PF04542"/>
    </source>
</evidence>
<reference evidence="7" key="2">
    <citation type="submission" date="2022-06" db="EMBL/GenBank/DDBJ databases">
        <title>Thermospira aquatica gen. nov., sp. nov.</title>
        <authorList>
            <person name="Ben Ali Gam Z."/>
            <person name="Labat M."/>
        </authorList>
    </citation>
    <scope>NUCLEOTIDE SEQUENCE</scope>
    <source>
        <strain evidence="7">F1F22</strain>
    </source>
</reference>
<evidence type="ECO:0000256" key="1">
    <source>
        <dbReference type="ARBA" id="ARBA00023015"/>
    </source>
</evidence>
<evidence type="ECO:0000256" key="3">
    <source>
        <dbReference type="ARBA" id="ARBA00023125"/>
    </source>
</evidence>
<dbReference type="Pfam" id="PF04542">
    <property type="entry name" value="Sigma70_r2"/>
    <property type="match status" value="1"/>
</dbReference>
<keyword evidence="8" id="KW-1185">Reference proteome</keyword>
<gene>
    <name evidence="7" type="ORF">KDW03_09460</name>
</gene>
<proteinExistence type="predicted"/>
<dbReference type="InterPro" id="IPR007627">
    <property type="entry name" value="RNA_pol_sigma70_r2"/>
</dbReference>
<keyword evidence="1" id="KW-0805">Transcription regulation</keyword>
<feature type="domain" description="RNA polymerase sigma factor 70 region 4 type 2" evidence="6">
    <location>
        <begin position="134"/>
        <end position="180"/>
    </location>
</feature>
<evidence type="ECO:0000259" key="6">
    <source>
        <dbReference type="Pfam" id="PF08281"/>
    </source>
</evidence>
<feature type="domain" description="RNA polymerase sigma-70 region 2" evidence="5">
    <location>
        <begin position="39"/>
        <end position="102"/>
    </location>
</feature>
<name>A0AAX3BBP3_9SPIR</name>
<reference evidence="7" key="1">
    <citation type="submission" date="2021-04" db="EMBL/GenBank/DDBJ databases">
        <authorList>
            <person name="Postec A."/>
        </authorList>
    </citation>
    <scope>NUCLEOTIDE SEQUENCE</scope>
    <source>
        <strain evidence="7">F1F22</strain>
    </source>
</reference>
<dbReference type="Gene3D" id="1.10.1740.10">
    <property type="match status" value="1"/>
</dbReference>
<protein>
    <submittedName>
        <fullName evidence="7">Sigma-70 family RNA polymerase sigma factor</fullName>
    </submittedName>
</protein>
<dbReference type="Proteomes" id="UP001056539">
    <property type="component" value="Chromosome"/>
</dbReference>
<dbReference type="AlphaFoldDB" id="A0AAX3BBP3"/>
<dbReference type="InterPro" id="IPR013325">
    <property type="entry name" value="RNA_pol_sigma_r2"/>
</dbReference>
<dbReference type="InterPro" id="IPR013324">
    <property type="entry name" value="RNA_pol_sigma_r3/r4-like"/>
</dbReference>
<evidence type="ECO:0000256" key="2">
    <source>
        <dbReference type="ARBA" id="ARBA00023082"/>
    </source>
</evidence>
<keyword evidence="4" id="KW-0804">Transcription</keyword>
<dbReference type="NCBIfam" id="TIGR02937">
    <property type="entry name" value="sigma70-ECF"/>
    <property type="match status" value="1"/>
</dbReference>
<dbReference type="KEGG" id="taqu:KDW03_09460"/>
<dbReference type="SUPFAM" id="SSF88659">
    <property type="entry name" value="Sigma3 and sigma4 domains of RNA polymerase sigma factors"/>
    <property type="match status" value="1"/>
</dbReference>
<dbReference type="GO" id="GO:0006352">
    <property type="term" value="P:DNA-templated transcription initiation"/>
    <property type="evidence" value="ECO:0007669"/>
    <property type="project" value="InterPro"/>
</dbReference>
<keyword evidence="2" id="KW-0731">Sigma factor</keyword>
<keyword evidence="3" id="KW-0238">DNA-binding</keyword>
<dbReference type="SUPFAM" id="SSF88946">
    <property type="entry name" value="Sigma2 domain of RNA polymerase sigma factors"/>
    <property type="match status" value="1"/>
</dbReference>
<dbReference type="EMBL" id="CP073355">
    <property type="protein sequence ID" value="URA09702.1"/>
    <property type="molecule type" value="Genomic_DNA"/>
</dbReference>
<dbReference type="RefSeq" id="WP_271434837.1">
    <property type="nucleotide sequence ID" value="NZ_CP073355.1"/>
</dbReference>
<evidence type="ECO:0000256" key="4">
    <source>
        <dbReference type="ARBA" id="ARBA00023163"/>
    </source>
</evidence>